<gene>
    <name evidence="2" type="ORF">C7M84_008970</name>
</gene>
<evidence type="ECO:0000313" key="3">
    <source>
        <dbReference type="Proteomes" id="UP000283509"/>
    </source>
</evidence>
<evidence type="ECO:0000256" key="1">
    <source>
        <dbReference type="SAM" id="MobiDB-lite"/>
    </source>
</evidence>
<feature type="region of interest" description="Disordered" evidence="1">
    <location>
        <begin position="32"/>
        <end position="136"/>
    </location>
</feature>
<dbReference type="STRING" id="6689.A0A3R7SS54"/>
<dbReference type="OrthoDB" id="18431at2759"/>
<reference evidence="2 3" key="1">
    <citation type="submission" date="2018-04" db="EMBL/GenBank/DDBJ databases">
        <authorList>
            <person name="Zhang X."/>
            <person name="Yuan J."/>
            <person name="Li F."/>
            <person name="Xiang J."/>
        </authorList>
    </citation>
    <scope>NUCLEOTIDE SEQUENCE [LARGE SCALE GENOMIC DNA]</scope>
    <source>
        <tissue evidence="2">Muscle</tissue>
    </source>
</reference>
<protein>
    <submittedName>
        <fullName evidence="2">Uncharacterized protein</fullName>
    </submittedName>
</protein>
<dbReference type="EMBL" id="QCYY01002126">
    <property type="protein sequence ID" value="ROT72609.1"/>
    <property type="molecule type" value="Genomic_DNA"/>
</dbReference>
<keyword evidence="3" id="KW-1185">Reference proteome</keyword>
<organism evidence="2 3">
    <name type="scientific">Penaeus vannamei</name>
    <name type="common">Whiteleg shrimp</name>
    <name type="synonym">Litopenaeus vannamei</name>
    <dbReference type="NCBI Taxonomy" id="6689"/>
    <lineage>
        <taxon>Eukaryota</taxon>
        <taxon>Metazoa</taxon>
        <taxon>Ecdysozoa</taxon>
        <taxon>Arthropoda</taxon>
        <taxon>Crustacea</taxon>
        <taxon>Multicrustacea</taxon>
        <taxon>Malacostraca</taxon>
        <taxon>Eumalacostraca</taxon>
        <taxon>Eucarida</taxon>
        <taxon>Decapoda</taxon>
        <taxon>Dendrobranchiata</taxon>
        <taxon>Penaeoidea</taxon>
        <taxon>Penaeidae</taxon>
        <taxon>Penaeus</taxon>
    </lineage>
</organism>
<dbReference type="Proteomes" id="UP000283509">
    <property type="component" value="Unassembled WGS sequence"/>
</dbReference>
<evidence type="ECO:0000313" key="2">
    <source>
        <dbReference type="EMBL" id="ROT72609.1"/>
    </source>
</evidence>
<feature type="compositionally biased region" description="Basic and acidic residues" evidence="1">
    <location>
        <begin position="47"/>
        <end position="97"/>
    </location>
</feature>
<comment type="caution">
    <text evidence="2">The sequence shown here is derived from an EMBL/GenBank/DDBJ whole genome shotgun (WGS) entry which is preliminary data.</text>
</comment>
<reference evidence="2 3" key="2">
    <citation type="submission" date="2019-01" db="EMBL/GenBank/DDBJ databases">
        <title>The decoding of complex shrimp genome reveals the adaptation for benthos swimmer, frequently molting mechanism and breeding impact on genome.</title>
        <authorList>
            <person name="Sun Y."/>
            <person name="Gao Y."/>
            <person name="Yu Y."/>
        </authorList>
    </citation>
    <scope>NUCLEOTIDE SEQUENCE [LARGE SCALE GENOMIC DNA]</scope>
    <source>
        <tissue evidence="2">Muscle</tissue>
    </source>
</reference>
<name>A0A3R7SS54_PENVA</name>
<accession>A0A3R7SS54</accession>
<sequence length="218" mass="24441">MCMYTRQRLLTHPVGQSLKQGSILTYREVRGCGREDQGGRGRASGESVRESVRRERPARASGESVRRERPARASGESVRRERPARASGESVRRERPARAPRQTGEAANSLERSLSKGRSSARLACGAKQTHTTPPRSVIGLRYRSPTARYRGVVKNYGGSYSSHWWKDLFQIVFRIFDNMKLPEQQTESAVELNEIQAEVGGPYPFTSLGLMVQTLSF</sequence>
<dbReference type="AlphaFoldDB" id="A0A3R7SS54"/>
<proteinExistence type="predicted"/>